<evidence type="ECO:0000313" key="4">
    <source>
        <dbReference type="EMBL" id="MCH99600.1"/>
    </source>
</evidence>
<proteinExistence type="predicted"/>
<feature type="region of interest" description="Disordered" evidence="3">
    <location>
        <begin position="77"/>
        <end position="114"/>
    </location>
</feature>
<sequence>MVRATVAGLQNAVRIFSQLSAASNLHIHGFDEKKIDTHVGYCTHLLSAAKVHLEAAEREEQQIRQRQEVARQVALAEEARRKAEEQRKIQMDRRKHEDELKIVQKQEEHFKRVK</sequence>
<evidence type="ECO:0000256" key="3">
    <source>
        <dbReference type="SAM" id="MobiDB-lite"/>
    </source>
</evidence>
<dbReference type="InterPro" id="IPR031101">
    <property type="entry name" value="Ctr9"/>
</dbReference>
<dbReference type="GO" id="GO:0006355">
    <property type="term" value="P:regulation of DNA-templated transcription"/>
    <property type="evidence" value="ECO:0007669"/>
    <property type="project" value="InterPro"/>
</dbReference>
<accession>A0A392NIE6</accession>
<dbReference type="PANTHER" id="PTHR14027">
    <property type="entry name" value="RNA POLYMERASE-ASSOCIATED PROTEIN CTR9"/>
    <property type="match status" value="1"/>
</dbReference>
<dbReference type="EMBL" id="LXQA010040745">
    <property type="protein sequence ID" value="MCH99600.1"/>
    <property type="molecule type" value="Genomic_DNA"/>
</dbReference>
<comment type="caution">
    <text evidence="4">The sequence shown here is derived from an EMBL/GenBank/DDBJ whole genome shotgun (WGS) entry which is preliminary data.</text>
</comment>
<keyword evidence="5" id="KW-1185">Reference proteome</keyword>
<evidence type="ECO:0000256" key="1">
    <source>
        <dbReference type="ARBA" id="ARBA00022737"/>
    </source>
</evidence>
<keyword evidence="1" id="KW-0677">Repeat</keyword>
<keyword evidence="2" id="KW-0802">TPR repeat</keyword>
<dbReference type="PANTHER" id="PTHR14027:SF2">
    <property type="entry name" value="RNA POLYMERASE-ASSOCIATED PROTEIN CTR9 HOMOLOG"/>
    <property type="match status" value="1"/>
</dbReference>
<protein>
    <submittedName>
        <fullName evidence="4">RNA polymerase-associated protein CTR9-like</fullName>
    </submittedName>
</protein>
<reference evidence="4 5" key="1">
    <citation type="journal article" date="2018" name="Front. Plant Sci.">
        <title>Red Clover (Trifolium pratense) and Zigzag Clover (T. medium) - A Picture of Genomic Similarities and Differences.</title>
        <authorList>
            <person name="Dluhosova J."/>
            <person name="Istvanek J."/>
            <person name="Nedelnik J."/>
            <person name="Repkova J."/>
        </authorList>
    </citation>
    <scope>NUCLEOTIDE SEQUENCE [LARGE SCALE GENOMIC DNA]</scope>
    <source>
        <strain evidence="5">cv. 10/8</strain>
        <tissue evidence="4">Leaf</tissue>
    </source>
</reference>
<evidence type="ECO:0000313" key="5">
    <source>
        <dbReference type="Proteomes" id="UP000265520"/>
    </source>
</evidence>
<dbReference type="AlphaFoldDB" id="A0A392NIE6"/>
<evidence type="ECO:0000256" key="2">
    <source>
        <dbReference type="ARBA" id="ARBA00022803"/>
    </source>
</evidence>
<dbReference type="GO" id="GO:0016593">
    <property type="term" value="C:Cdc73/Paf1 complex"/>
    <property type="evidence" value="ECO:0007669"/>
    <property type="project" value="TreeGrafter"/>
</dbReference>
<dbReference type="Proteomes" id="UP000265520">
    <property type="component" value="Unassembled WGS sequence"/>
</dbReference>
<feature type="non-terminal residue" evidence="4">
    <location>
        <position position="114"/>
    </location>
</feature>
<dbReference type="GO" id="GO:0000993">
    <property type="term" value="F:RNA polymerase II complex binding"/>
    <property type="evidence" value="ECO:0007669"/>
    <property type="project" value="TreeGrafter"/>
</dbReference>
<name>A0A392NIE6_9FABA</name>
<dbReference type="GO" id="GO:0006368">
    <property type="term" value="P:transcription elongation by RNA polymerase II"/>
    <property type="evidence" value="ECO:0007669"/>
    <property type="project" value="TreeGrafter"/>
</dbReference>
<organism evidence="4 5">
    <name type="scientific">Trifolium medium</name>
    <dbReference type="NCBI Taxonomy" id="97028"/>
    <lineage>
        <taxon>Eukaryota</taxon>
        <taxon>Viridiplantae</taxon>
        <taxon>Streptophyta</taxon>
        <taxon>Embryophyta</taxon>
        <taxon>Tracheophyta</taxon>
        <taxon>Spermatophyta</taxon>
        <taxon>Magnoliopsida</taxon>
        <taxon>eudicotyledons</taxon>
        <taxon>Gunneridae</taxon>
        <taxon>Pentapetalae</taxon>
        <taxon>rosids</taxon>
        <taxon>fabids</taxon>
        <taxon>Fabales</taxon>
        <taxon>Fabaceae</taxon>
        <taxon>Papilionoideae</taxon>
        <taxon>50 kb inversion clade</taxon>
        <taxon>NPAAA clade</taxon>
        <taxon>Hologalegina</taxon>
        <taxon>IRL clade</taxon>
        <taxon>Trifolieae</taxon>
        <taxon>Trifolium</taxon>
    </lineage>
</organism>